<evidence type="ECO:0000259" key="1">
    <source>
        <dbReference type="PROSITE" id="PS50994"/>
    </source>
</evidence>
<organism evidence="2 3">
    <name type="scientific">Pseudoatta argentina</name>
    <dbReference type="NCBI Taxonomy" id="621737"/>
    <lineage>
        <taxon>Eukaryota</taxon>
        <taxon>Metazoa</taxon>
        <taxon>Ecdysozoa</taxon>
        <taxon>Arthropoda</taxon>
        <taxon>Hexapoda</taxon>
        <taxon>Insecta</taxon>
        <taxon>Pterygota</taxon>
        <taxon>Neoptera</taxon>
        <taxon>Endopterygota</taxon>
        <taxon>Hymenoptera</taxon>
        <taxon>Apocrita</taxon>
        <taxon>Aculeata</taxon>
        <taxon>Formicoidea</taxon>
        <taxon>Formicidae</taxon>
        <taxon>Myrmicinae</taxon>
        <taxon>Pseudoatta</taxon>
    </lineage>
</organism>
<dbReference type="PANTHER" id="PTHR46585">
    <property type="entry name" value="INTEGRASE CORE DOMAIN CONTAINING PROTEIN"/>
    <property type="match status" value="1"/>
</dbReference>
<proteinExistence type="predicted"/>
<dbReference type="GO" id="GO:0015074">
    <property type="term" value="P:DNA integration"/>
    <property type="evidence" value="ECO:0007669"/>
    <property type="project" value="InterPro"/>
</dbReference>
<feature type="non-terminal residue" evidence="2">
    <location>
        <position position="1"/>
    </location>
</feature>
<dbReference type="Proteomes" id="UP000668214">
    <property type="component" value="Unassembled WGS sequence"/>
</dbReference>
<dbReference type="InterPro" id="IPR036397">
    <property type="entry name" value="RNaseH_sf"/>
</dbReference>
<comment type="caution">
    <text evidence="2">The sequence shown here is derived from an EMBL/GenBank/DDBJ whole genome shotgun (WGS) entry which is preliminary data.</text>
</comment>
<dbReference type="SUPFAM" id="SSF53098">
    <property type="entry name" value="Ribonuclease H-like"/>
    <property type="match status" value="1"/>
</dbReference>
<evidence type="ECO:0000313" key="2">
    <source>
        <dbReference type="EMBL" id="KAG5316282.1"/>
    </source>
</evidence>
<reference evidence="2" key="1">
    <citation type="submission" date="2020-02" db="EMBL/GenBank/DDBJ databases">
        <title>Relaxed selection underlies rapid genomic changes in the transitions from sociality to social parasitism in ants.</title>
        <authorList>
            <person name="Bi X."/>
        </authorList>
    </citation>
    <scope>NUCLEOTIDE SEQUENCE</scope>
    <source>
        <strain evidence="2">BGI-DK2014c</strain>
        <tissue evidence="2">Whole body</tissue>
    </source>
</reference>
<dbReference type="EMBL" id="JAANIA010002319">
    <property type="protein sequence ID" value="KAG5316282.1"/>
    <property type="molecule type" value="Genomic_DNA"/>
</dbReference>
<evidence type="ECO:0000313" key="3">
    <source>
        <dbReference type="Proteomes" id="UP000668214"/>
    </source>
</evidence>
<feature type="domain" description="Integrase catalytic" evidence="1">
    <location>
        <begin position="199"/>
        <end position="378"/>
    </location>
</feature>
<dbReference type="Gene3D" id="3.30.420.10">
    <property type="entry name" value="Ribonuclease H-like superfamily/Ribonuclease H"/>
    <property type="match status" value="2"/>
</dbReference>
<dbReference type="PROSITE" id="PS50994">
    <property type="entry name" value="INTEGRASE"/>
    <property type="match status" value="1"/>
</dbReference>
<sequence>MYVHSIEHGKVCLFSRPYDLTTTAYKFLEIGINHFWKLLRNVYKDNFISIGPLTVSIYMLNDATLERLNSSSVCMTETMLRCMFQFDGCIDVVAPTKTEALFFHDGNSGVPPRAHIPFTGPRYGVGRLWPAAASKKGCTVCNGGWPFAYVGPTGRCRMRLPWSSRGSPLPSTCAADVLAETYARVKAIRLRGGGGVKSRIDETSQSSGADIVEMRPYSSFNRGHHYILTVIDVLSKYAWALPLKSKGSETADAIVEIIRASGRCPKNLQTDMGKEFYNVDVQKILKKHDVNHYSTYSTLKASVVERFNRTLKSDIVIKIAGPAKFKVRDSTFRRMHPLRPQNQISMLLYAQRHDKVILLHDNARPHVAKPVKTYLETLKWEVLPHPPYSPVIAPSNFHLFRSMAHGLADRRFHSYEEAQKWIDSWIASKDMSFFRRGIHVLPERWEKVGSSDGQYFK</sequence>
<dbReference type="GO" id="GO:0003676">
    <property type="term" value="F:nucleic acid binding"/>
    <property type="evidence" value="ECO:0007669"/>
    <property type="project" value="InterPro"/>
</dbReference>
<dbReference type="Pfam" id="PF00665">
    <property type="entry name" value="rve"/>
    <property type="match status" value="1"/>
</dbReference>
<dbReference type="PANTHER" id="PTHR46585:SF1">
    <property type="entry name" value="CHROMO DOMAIN-CONTAINING PROTEIN"/>
    <property type="match status" value="1"/>
</dbReference>
<dbReference type="InterPro" id="IPR001584">
    <property type="entry name" value="Integrase_cat-core"/>
</dbReference>
<dbReference type="InterPro" id="IPR012337">
    <property type="entry name" value="RNaseH-like_sf"/>
</dbReference>
<keyword evidence="3" id="KW-1185">Reference proteome</keyword>
<name>A0A836EXQ2_9HYME</name>
<protein>
    <submittedName>
        <fullName evidence="2">MOS1T transposase</fullName>
    </submittedName>
</protein>
<feature type="non-terminal residue" evidence="2">
    <location>
        <position position="457"/>
    </location>
</feature>
<dbReference type="AlphaFoldDB" id="A0A836EXQ2"/>
<accession>A0A836EXQ2</accession>
<gene>
    <name evidence="2" type="ORF">G6Z78_0011991</name>
</gene>